<name>A0A0V1M3D5_9BILA</name>
<dbReference type="AlphaFoldDB" id="A0A0V1M3D5"/>
<protein>
    <submittedName>
        <fullName evidence="1">Uncharacterized protein</fullName>
    </submittedName>
</protein>
<proteinExistence type="predicted"/>
<evidence type="ECO:0000313" key="2">
    <source>
        <dbReference type="Proteomes" id="UP000054843"/>
    </source>
</evidence>
<accession>A0A0V1M3D5</accession>
<comment type="caution">
    <text evidence="1">The sequence shown here is derived from an EMBL/GenBank/DDBJ whole genome shotgun (WGS) entry which is preliminary data.</text>
</comment>
<organism evidence="1 2">
    <name type="scientific">Trichinella papuae</name>
    <dbReference type="NCBI Taxonomy" id="268474"/>
    <lineage>
        <taxon>Eukaryota</taxon>
        <taxon>Metazoa</taxon>
        <taxon>Ecdysozoa</taxon>
        <taxon>Nematoda</taxon>
        <taxon>Enoplea</taxon>
        <taxon>Dorylaimia</taxon>
        <taxon>Trichinellida</taxon>
        <taxon>Trichinellidae</taxon>
        <taxon>Trichinella</taxon>
    </lineage>
</organism>
<feature type="non-terminal residue" evidence="1">
    <location>
        <position position="1"/>
    </location>
</feature>
<dbReference type="EMBL" id="JYDO01000248">
    <property type="protein sequence ID" value="KRZ66363.1"/>
    <property type="molecule type" value="Genomic_DNA"/>
</dbReference>
<reference evidence="1 2" key="1">
    <citation type="submission" date="2015-01" db="EMBL/GenBank/DDBJ databases">
        <title>Evolution of Trichinella species and genotypes.</title>
        <authorList>
            <person name="Korhonen P.K."/>
            <person name="Edoardo P."/>
            <person name="Giuseppe L.R."/>
            <person name="Gasser R.B."/>
        </authorList>
    </citation>
    <scope>NUCLEOTIDE SEQUENCE [LARGE SCALE GENOMIC DNA]</scope>
    <source>
        <strain evidence="1">ISS1980</strain>
    </source>
</reference>
<evidence type="ECO:0000313" key="1">
    <source>
        <dbReference type="EMBL" id="KRZ66363.1"/>
    </source>
</evidence>
<keyword evidence="2" id="KW-1185">Reference proteome</keyword>
<dbReference type="Proteomes" id="UP000054843">
    <property type="component" value="Unassembled WGS sequence"/>
</dbReference>
<sequence length="90" mass="9890">LDSFCCSIHLKATLRQEWASKWLSSLFALSDTSTSLFSFFSTTSSISSSVNVLNNGVLSTVINCLTSSRDNSGFLNIHFYYSCTVIITVC</sequence>
<gene>
    <name evidence="1" type="ORF">T10_13581</name>
</gene>